<feature type="domain" description="PiggyBac transposable element-derived protein" evidence="3">
    <location>
        <begin position="38"/>
        <end position="96"/>
    </location>
</feature>
<reference evidence="4" key="1">
    <citation type="journal article" date="2020" name="Fungal Divers.">
        <title>Resolving the Mortierellaceae phylogeny through synthesis of multi-gene phylogenetics and phylogenomics.</title>
        <authorList>
            <person name="Vandepol N."/>
            <person name="Liber J."/>
            <person name="Desiro A."/>
            <person name="Na H."/>
            <person name="Kennedy M."/>
            <person name="Barry K."/>
            <person name="Grigoriev I.V."/>
            <person name="Miller A.N."/>
            <person name="O'Donnell K."/>
            <person name="Stajich J.E."/>
            <person name="Bonito G."/>
        </authorList>
    </citation>
    <scope>NUCLEOTIDE SEQUENCE</scope>
    <source>
        <strain evidence="4">NVP60</strain>
    </source>
</reference>
<keyword evidence="2" id="KW-1133">Transmembrane helix</keyword>
<organism evidence="4 5">
    <name type="scientific">Linnemannia gamsii</name>
    <dbReference type="NCBI Taxonomy" id="64522"/>
    <lineage>
        <taxon>Eukaryota</taxon>
        <taxon>Fungi</taxon>
        <taxon>Fungi incertae sedis</taxon>
        <taxon>Mucoromycota</taxon>
        <taxon>Mortierellomycotina</taxon>
        <taxon>Mortierellomycetes</taxon>
        <taxon>Mortierellales</taxon>
        <taxon>Mortierellaceae</taxon>
        <taxon>Linnemannia</taxon>
    </lineage>
</organism>
<dbReference type="EMBL" id="JAAAIN010003500">
    <property type="protein sequence ID" value="KAG0285402.1"/>
    <property type="molecule type" value="Genomic_DNA"/>
</dbReference>
<feature type="region of interest" description="Disordered" evidence="1">
    <location>
        <begin position="141"/>
        <end position="185"/>
    </location>
</feature>
<keyword evidence="5" id="KW-1185">Reference proteome</keyword>
<evidence type="ECO:0000256" key="1">
    <source>
        <dbReference type="SAM" id="MobiDB-lite"/>
    </source>
</evidence>
<dbReference type="OrthoDB" id="2423798at2759"/>
<sequence length="207" mass="24251">MMSTIHSLHSDDWFVEKERRRPRTTSTNATKVRRVFGDSHRKMLNIPRLVNDYNHHMGGVDIADQLRQYYSTQMRTLRNWFPLFLWLLDTAVINAYIMRSIHLYRKTPKGSHREFRLCLIQQLQELAQAEEMNLEITITRAGAKRARSGSTQQPEKEEETVKSNRPDSYVTKHHHSLDPARFSSGPHLPSYVDNRLNCVCNSKMSEP</sequence>
<keyword evidence="2" id="KW-0812">Transmembrane</keyword>
<dbReference type="Proteomes" id="UP000823405">
    <property type="component" value="Unassembled WGS sequence"/>
</dbReference>
<name>A0A9P6UDX1_9FUNG</name>
<evidence type="ECO:0000259" key="3">
    <source>
        <dbReference type="Pfam" id="PF13843"/>
    </source>
</evidence>
<evidence type="ECO:0000256" key="2">
    <source>
        <dbReference type="SAM" id="Phobius"/>
    </source>
</evidence>
<dbReference type="Pfam" id="PF13843">
    <property type="entry name" value="DDE_Tnp_1_7"/>
    <property type="match status" value="1"/>
</dbReference>
<keyword evidence="2" id="KW-0472">Membrane</keyword>
<proteinExistence type="predicted"/>
<accession>A0A9P6UDX1</accession>
<gene>
    <name evidence="4" type="ORF">BGZ97_007818</name>
</gene>
<dbReference type="PANTHER" id="PTHR46599:SF3">
    <property type="entry name" value="PIGGYBAC TRANSPOSABLE ELEMENT-DERIVED PROTEIN 4"/>
    <property type="match status" value="1"/>
</dbReference>
<dbReference type="PANTHER" id="PTHR46599">
    <property type="entry name" value="PIGGYBAC TRANSPOSABLE ELEMENT-DERIVED PROTEIN 4"/>
    <property type="match status" value="1"/>
</dbReference>
<comment type="caution">
    <text evidence="4">The sequence shown here is derived from an EMBL/GenBank/DDBJ whole genome shotgun (WGS) entry which is preliminary data.</text>
</comment>
<protein>
    <recommendedName>
        <fullName evidence="3">PiggyBac transposable element-derived protein domain-containing protein</fullName>
    </recommendedName>
</protein>
<evidence type="ECO:0000313" key="5">
    <source>
        <dbReference type="Proteomes" id="UP000823405"/>
    </source>
</evidence>
<dbReference type="InterPro" id="IPR029526">
    <property type="entry name" value="PGBD"/>
</dbReference>
<dbReference type="AlphaFoldDB" id="A0A9P6UDX1"/>
<feature type="transmembrane region" description="Helical" evidence="2">
    <location>
        <begin position="80"/>
        <end position="97"/>
    </location>
</feature>
<evidence type="ECO:0000313" key="4">
    <source>
        <dbReference type="EMBL" id="KAG0285402.1"/>
    </source>
</evidence>